<dbReference type="EMBL" id="NIVC01000419">
    <property type="protein sequence ID" value="PAA83458.1"/>
    <property type="molecule type" value="Genomic_DNA"/>
</dbReference>
<keyword evidence="1" id="KW-0732">Signal</keyword>
<accession>A0A267GBP9</accession>
<dbReference type="InterPro" id="IPR016186">
    <property type="entry name" value="C-type_lectin-like/link_sf"/>
</dbReference>
<name>A0A267GBP9_9PLAT</name>
<feature type="chain" id="PRO_5012085842" description="C-type lectin domain-containing protein" evidence="1">
    <location>
        <begin position="24"/>
        <end position="263"/>
    </location>
</feature>
<proteinExistence type="predicted"/>
<dbReference type="Gene3D" id="3.10.100.10">
    <property type="entry name" value="Mannose-Binding Protein A, subunit A"/>
    <property type="match status" value="1"/>
</dbReference>
<dbReference type="SUPFAM" id="SSF56436">
    <property type="entry name" value="C-type lectin-like"/>
    <property type="match status" value="1"/>
</dbReference>
<gene>
    <name evidence="3" type="ORF">BOX15_Mlig020453g2</name>
</gene>
<protein>
    <recommendedName>
        <fullName evidence="2">C-type lectin domain-containing protein</fullName>
    </recommendedName>
</protein>
<feature type="domain" description="C-type lectin" evidence="2">
    <location>
        <begin position="35"/>
        <end position="161"/>
    </location>
</feature>
<evidence type="ECO:0000313" key="4">
    <source>
        <dbReference type="Proteomes" id="UP000215902"/>
    </source>
</evidence>
<comment type="caution">
    <text evidence="3">The sequence shown here is derived from an EMBL/GenBank/DDBJ whole genome shotgun (WGS) entry which is preliminary data.</text>
</comment>
<evidence type="ECO:0000256" key="1">
    <source>
        <dbReference type="SAM" id="SignalP"/>
    </source>
</evidence>
<keyword evidence="4" id="KW-1185">Reference proteome</keyword>
<organism evidence="3 4">
    <name type="scientific">Macrostomum lignano</name>
    <dbReference type="NCBI Taxonomy" id="282301"/>
    <lineage>
        <taxon>Eukaryota</taxon>
        <taxon>Metazoa</taxon>
        <taxon>Spiralia</taxon>
        <taxon>Lophotrochozoa</taxon>
        <taxon>Platyhelminthes</taxon>
        <taxon>Rhabditophora</taxon>
        <taxon>Macrostomorpha</taxon>
        <taxon>Macrostomida</taxon>
        <taxon>Macrostomidae</taxon>
        <taxon>Macrostomum</taxon>
    </lineage>
</organism>
<evidence type="ECO:0000259" key="2">
    <source>
        <dbReference type="PROSITE" id="PS50041"/>
    </source>
</evidence>
<dbReference type="InterPro" id="IPR001304">
    <property type="entry name" value="C-type_lectin-like"/>
</dbReference>
<dbReference type="AlphaFoldDB" id="A0A267GBP9"/>
<dbReference type="InterPro" id="IPR016187">
    <property type="entry name" value="CTDL_fold"/>
</dbReference>
<dbReference type="Proteomes" id="UP000215902">
    <property type="component" value="Unassembled WGS sequence"/>
</dbReference>
<feature type="signal peptide" evidence="1">
    <location>
        <begin position="1"/>
        <end position="23"/>
    </location>
</feature>
<reference evidence="3 4" key="1">
    <citation type="submission" date="2017-06" db="EMBL/GenBank/DDBJ databases">
        <title>A platform for efficient transgenesis in Macrostomum lignano, a flatworm model organism for stem cell research.</title>
        <authorList>
            <person name="Berezikov E."/>
        </authorList>
    </citation>
    <scope>NUCLEOTIDE SEQUENCE [LARGE SCALE GENOMIC DNA]</scope>
    <source>
        <strain evidence="3">DV1</strain>
        <tissue evidence="3">Whole organism</tissue>
    </source>
</reference>
<sequence>MIRCKKPLFLLLLLPTLIKCSVAGDLISVRVQDSFNLSAYFGSYTLCEAVKLCHDMGQGILSRDALSAIRAGSEFRDAVGNGHNWWIGLVDALNERNTSRDGWMWIEDGTYTNATEGDPIFFSKEPDNRKGSNGEDCAAIDSSYIYAFDDICVSKYNALCYTSDGDTVPPALISGSIFVSFTKALILTYSQLHPGCSIDVSLPNMTLLACLGKCLAIPHSDCVGLYWNSARRQCILLPYFDAAVQLDYGTNEEKLLWEKFLKK</sequence>
<evidence type="ECO:0000313" key="3">
    <source>
        <dbReference type="EMBL" id="PAA83458.1"/>
    </source>
</evidence>
<dbReference type="PROSITE" id="PS50041">
    <property type="entry name" value="C_TYPE_LECTIN_2"/>
    <property type="match status" value="1"/>
</dbReference>
<dbReference type="Pfam" id="PF00059">
    <property type="entry name" value="Lectin_C"/>
    <property type="match status" value="1"/>
</dbReference>